<protein>
    <recommendedName>
        <fullName evidence="1">SET domain-containing protein</fullName>
    </recommendedName>
</protein>
<dbReference type="InterPro" id="IPR046341">
    <property type="entry name" value="SET_dom_sf"/>
</dbReference>
<evidence type="ECO:0000313" key="3">
    <source>
        <dbReference type="Proteomes" id="UP001295423"/>
    </source>
</evidence>
<dbReference type="AlphaFoldDB" id="A0AAD2FW73"/>
<organism evidence="2 3">
    <name type="scientific">Cylindrotheca closterium</name>
    <dbReference type="NCBI Taxonomy" id="2856"/>
    <lineage>
        <taxon>Eukaryota</taxon>
        <taxon>Sar</taxon>
        <taxon>Stramenopiles</taxon>
        <taxon>Ochrophyta</taxon>
        <taxon>Bacillariophyta</taxon>
        <taxon>Bacillariophyceae</taxon>
        <taxon>Bacillariophycidae</taxon>
        <taxon>Bacillariales</taxon>
        <taxon>Bacillariaceae</taxon>
        <taxon>Cylindrotheca</taxon>
    </lineage>
</organism>
<accession>A0AAD2FW73</accession>
<keyword evidence="3" id="KW-1185">Reference proteome</keyword>
<dbReference type="EMBL" id="CAKOGP040001869">
    <property type="protein sequence ID" value="CAJ1954499.1"/>
    <property type="molecule type" value="Genomic_DNA"/>
</dbReference>
<comment type="caution">
    <text evidence="2">The sequence shown here is derived from an EMBL/GenBank/DDBJ whole genome shotgun (WGS) entry which is preliminary data.</text>
</comment>
<dbReference type="Pfam" id="PF00856">
    <property type="entry name" value="SET"/>
    <property type="match status" value="1"/>
</dbReference>
<proteinExistence type="predicted"/>
<evidence type="ECO:0000313" key="2">
    <source>
        <dbReference type="EMBL" id="CAJ1954499.1"/>
    </source>
</evidence>
<dbReference type="InterPro" id="IPR001214">
    <property type="entry name" value="SET_dom"/>
</dbReference>
<evidence type="ECO:0000259" key="1">
    <source>
        <dbReference type="Pfam" id="PF00856"/>
    </source>
</evidence>
<gene>
    <name evidence="2" type="ORF">CYCCA115_LOCUS15092</name>
</gene>
<feature type="domain" description="SET" evidence="1">
    <location>
        <begin position="145"/>
        <end position="237"/>
    </location>
</feature>
<dbReference type="Proteomes" id="UP001295423">
    <property type="component" value="Unassembled WGS sequence"/>
</dbReference>
<dbReference type="SUPFAM" id="SSF82199">
    <property type="entry name" value="SET domain"/>
    <property type="match status" value="1"/>
</dbReference>
<dbReference type="Gene3D" id="2.170.270.10">
    <property type="entry name" value="SET domain"/>
    <property type="match status" value="1"/>
</dbReference>
<reference evidence="2" key="1">
    <citation type="submission" date="2023-08" db="EMBL/GenBank/DDBJ databases">
        <authorList>
            <person name="Audoor S."/>
            <person name="Bilcke G."/>
        </authorList>
    </citation>
    <scope>NUCLEOTIDE SEQUENCE</scope>
</reference>
<sequence>MIDSVKSNLWPQFLLKRDQRLLCDVPMANDNTIPEGDAEERYFHGFERSDTFESLWFRLEVLEKWNELAIRPSSSDCHPDDMPLLEQEVDDLQELQRRCSLVRQEMNDNLPPVEYVLDEYLIPKPSRIPDAGLGLFYEPSSAIPTDPIQPGTTLCYYTGHLHSFKSSRELKDTSYLMMVHDGVLVDPGPVQRIKARYINDPLNEELTNCKYVLDGCRSAIVSTKIIEAGDELFAAYGDFYWKGKSDGRTLPSESKPNNIARSH</sequence>
<name>A0AAD2FW73_9STRA</name>